<keyword evidence="7 11" id="KW-0732">Signal</keyword>
<proteinExistence type="inferred from homology"/>
<evidence type="ECO:0000259" key="12">
    <source>
        <dbReference type="PROSITE" id="PS51669"/>
    </source>
</evidence>
<dbReference type="Proteomes" id="UP001320544">
    <property type="component" value="Chromosome"/>
</dbReference>
<keyword evidence="9" id="KW-0408">Iron</keyword>
<evidence type="ECO:0000313" key="14">
    <source>
        <dbReference type="Proteomes" id="UP001320544"/>
    </source>
</evidence>
<dbReference type="InterPro" id="IPR006657">
    <property type="entry name" value="MoPterin_dinucl-bd_dom"/>
</dbReference>
<keyword evidence="10" id="KW-0411">Iron-sulfur</keyword>
<dbReference type="InterPro" id="IPR050612">
    <property type="entry name" value="Prok_Mopterin_Oxidored"/>
</dbReference>
<dbReference type="Pfam" id="PF01568">
    <property type="entry name" value="Molydop_binding"/>
    <property type="match status" value="1"/>
</dbReference>
<evidence type="ECO:0000256" key="4">
    <source>
        <dbReference type="ARBA" id="ARBA00022485"/>
    </source>
</evidence>
<evidence type="ECO:0000256" key="2">
    <source>
        <dbReference type="ARBA" id="ARBA00001966"/>
    </source>
</evidence>
<dbReference type="PROSITE" id="PS00551">
    <property type="entry name" value="MOLYBDOPTERIN_PROK_1"/>
    <property type="match status" value="1"/>
</dbReference>
<dbReference type="Gene3D" id="2.20.25.90">
    <property type="entry name" value="ADC-like domains"/>
    <property type="match status" value="1"/>
</dbReference>
<dbReference type="Gene3D" id="2.40.40.20">
    <property type="match status" value="1"/>
</dbReference>
<dbReference type="Gene3D" id="3.40.50.740">
    <property type="match status" value="2"/>
</dbReference>
<dbReference type="PANTHER" id="PTHR43742">
    <property type="entry name" value="TRIMETHYLAMINE-N-OXIDE REDUCTASE"/>
    <property type="match status" value="1"/>
</dbReference>
<keyword evidence="8" id="KW-0560">Oxidoreductase</keyword>
<dbReference type="SMART" id="SM00926">
    <property type="entry name" value="Molybdop_Fe4S4"/>
    <property type="match status" value="1"/>
</dbReference>
<comment type="similarity">
    <text evidence="3">Belongs to the prokaryotic molybdopterin-containing oxidoreductase family.</text>
</comment>
<keyword evidence="5" id="KW-0500">Molybdenum</keyword>
<keyword evidence="4" id="KW-0004">4Fe-4S</keyword>
<dbReference type="InterPro" id="IPR006963">
    <property type="entry name" value="Mopterin_OxRdtase_4Fe-4S_dom"/>
</dbReference>
<evidence type="ECO:0000256" key="9">
    <source>
        <dbReference type="ARBA" id="ARBA00023004"/>
    </source>
</evidence>
<dbReference type="InterPro" id="IPR009010">
    <property type="entry name" value="Asp_de-COase-like_dom_sf"/>
</dbReference>
<evidence type="ECO:0000256" key="6">
    <source>
        <dbReference type="ARBA" id="ARBA00022723"/>
    </source>
</evidence>
<dbReference type="InterPro" id="IPR006655">
    <property type="entry name" value="Mopterin_OxRdtase_prok_CS"/>
</dbReference>
<comment type="cofactor">
    <cofactor evidence="2">
        <name>[4Fe-4S] cluster</name>
        <dbReference type="ChEBI" id="CHEBI:49883"/>
    </cofactor>
</comment>
<reference evidence="13 14" key="1">
    <citation type="submission" date="2022-01" db="EMBL/GenBank/DDBJ databases">
        <title>Novel bile acid biosynthetic pathways are enriched in the microbiome of centenarians.</title>
        <authorList>
            <person name="Sato Y."/>
            <person name="Atarashi K."/>
            <person name="Plichta R.D."/>
            <person name="Arai Y."/>
            <person name="Sasajima S."/>
            <person name="Kearney M.S."/>
            <person name="Suda W."/>
            <person name="Takeshita K."/>
            <person name="Sasaki T."/>
            <person name="Okamoto S."/>
            <person name="Skelly N.A."/>
            <person name="Okamura Y."/>
            <person name="Vlamakis H."/>
            <person name="Li Y."/>
            <person name="Tanoue T."/>
            <person name="Takei H."/>
            <person name="Nittono H."/>
            <person name="Narushima S."/>
            <person name="Irie J."/>
            <person name="Itoh H."/>
            <person name="Moriya K."/>
            <person name="Sugiura Y."/>
            <person name="Suematsu M."/>
            <person name="Moritoki N."/>
            <person name="Shibata S."/>
            <person name="Littman R.D."/>
            <person name="Fischbach A.M."/>
            <person name="Uwamino Y."/>
            <person name="Inoue T."/>
            <person name="Honda A."/>
            <person name="Hattori M."/>
            <person name="Murai T."/>
            <person name="Xavier J.R."/>
            <person name="Hirose N."/>
            <person name="Honda K."/>
        </authorList>
    </citation>
    <scope>NUCLEOTIDE SEQUENCE [LARGE SCALE GENOMIC DNA]</scope>
    <source>
        <strain evidence="13 14">CE91-St30</strain>
    </source>
</reference>
<dbReference type="PROSITE" id="PS51669">
    <property type="entry name" value="4FE4S_MOW_BIS_MGD"/>
    <property type="match status" value="1"/>
</dbReference>
<dbReference type="SUPFAM" id="SSF50692">
    <property type="entry name" value="ADC-like"/>
    <property type="match status" value="1"/>
</dbReference>
<sequence length="837" mass="91445">MDKSSKKLTRRSFLATTALAAGALATATAAGCSSVDESGAGATSAETDTAAPEESYFVGTCHGNCGGRCALKATVRDGKVVSTLPMDYTKENEGLRVGCVKGVSNPLRIYGPSRLLYPMKRAGERGSGEWEQISWDEAIELFANQLKTTMETYGGEANMWQGGAGNMNGVLNGTPTGIINSALLPTGEIKPLDGFSKGYANSRLIQKTGGTVLSVGHDMAGIVFAFVHLTQPRSAVEDLANAKTIVSWGANPAEASFCRAAWNWVCKGRENGAKLITIDPLFTSTAAHSDEWLPVRTGTDAALMCGMIHYIVDNDLADWDYVKNGSVAPFLIDETGAYLRLSNFGKAEAGADDDVPVVWDEDAGEFVAHTEAVNPAIRGTFDAEGTSVRTVFDAAMENIAPFTVEFAAEECGISVEQIENLARTCATEGPTSFYINYGLEHTYESWRIYFLIGLLASLTHSVGIPGGSHVGSIGLGHESATTIKQPKTFNADGFVVEDAVPGNHFTGDWIVQIAETGQWAGKDFHMGTLVNMCANPLDNFSGSSALLKAYDKIDYIITIDSIMTTTAHYSDLVLPTCMPWETYEYIDGGIFEQKAIEPVGDAKSDFDIIKSVAVKMGYDDLIEGEGLDFLRSYLDTPENIEAGVGFDALYENGVVVGDYSMPATVVPEYNPYGRTQFYMEYLMPRDAWGQVFGLQDRLPFYKPSIEAYADNPDREKYPLYGFSNHDLYHGQTLWVHNEWLNTFRTIEGKPFCRMHPEVAEARGIKTGDKVRVFNDHGSCVLNALVTEGIRNDSLWLPHGFTWDEFEEGYAQSLTRWCPDDVTSNNNFNDWICQVEKV</sequence>
<dbReference type="Gene3D" id="3.40.228.10">
    <property type="entry name" value="Dimethylsulfoxide Reductase, domain 2"/>
    <property type="match status" value="1"/>
</dbReference>
<dbReference type="Pfam" id="PF04879">
    <property type="entry name" value="Molybdop_Fe4S4"/>
    <property type="match status" value="1"/>
</dbReference>
<dbReference type="InterPro" id="IPR006311">
    <property type="entry name" value="TAT_signal"/>
</dbReference>
<dbReference type="SUPFAM" id="SSF53706">
    <property type="entry name" value="Formate dehydrogenase/DMSO reductase, domains 1-3"/>
    <property type="match status" value="1"/>
</dbReference>
<dbReference type="PROSITE" id="PS51257">
    <property type="entry name" value="PROKAR_LIPOPROTEIN"/>
    <property type="match status" value="1"/>
</dbReference>
<dbReference type="PROSITE" id="PS00932">
    <property type="entry name" value="MOLYBDOPTERIN_PROK_3"/>
    <property type="match status" value="1"/>
</dbReference>
<evidence type="ECO:0000256" key="5">
    <source>
        <dbReference type="ARBA" id="ARBA00022505"/>
    </source>
</evidence>
<comment type="cofactor">
    <cofactor evidence="1">
        <name>Mo-bis(molybdopterin guanine dinucleotide)</name>
        <dbReference type="ChEBI" id="CHEBI:60539"/>
    </cofactor>
</comment>
<dbReference type="EMBL" id="AP025564">
    <property type="protein sequence ID" value="BDE97139.1"/>
    <property type="molecule type" value="Genomic_DNA"/>
</dbReference>
<dbReference type="InterPro" id="IPR006656">
    <property type="entry name" value="Mopterin_OxRdtase"/>
</dbReference>
<accession>A0ABM7WLE1</accession>
<name>A0ABM7WLE1_9ACTN</name>
<organism evidence="13 14">
    <name type="scientific">Raoultibacter timonensis</name>
    <dbReference type="NCBI Taxonomy" id="1907662"/>
    <lineage>
        <taxon>Bacteria</taxon>
        <taxon>Bacillati</taxon>
        <taxon>Actinomycetota</taxon>
        <taxon>Coriobacteriia</taxon>
        <taxon>Eggerthellales</taxon>
        <taxon>Eggerthellaceae</taxon>
        <taxon>Raoultibacter</taxon>
    </lineage>
</organism>
<feature type="chain" id="PRO_5046214888" evidence="11">
    <location>
        <begin position="30"/>
        <end position="837"/>
    </location>
</feature>
<evidence type="ECO:0000256" key="10">
    <source>
        <dbReference type="ARBA" id="ARBA00023014"/>
    </source>
</evidence>
<dbReference type="InterPro" id="IPR027467">
    <property type="entry name" value="MopterinOxRdtase_cofactor_BS"/>
</dbReference>
<evidence type="ECO:0000256" key="1">
    <source>
        <dbReference type="ARBA" id="ARBA00001942"/>
    </source>
</evidence>
<evidence type="ECO:0000256" key="11">
    <source>
        <dbReference type="SAM" id="SignalP"/>
    </source>
</evidence>
<evidence type="ECO:0000256" key="8">
    <source>
        <dbReference type="ARBA" id="ARBA00023002"/>
    </source>
</evidence>
<evidence type="ECO:0000313" key="13">
    <source>
        <dbReference type="EMBL" id="BDE97139.1"/>
    </source>
</evidence>
<dbReference type="PROSITE" id="PS51318">
    <property type="entry name" value="TAT"/>
    <property type="match status" value="1"/>
</dbReference>
<evidence type="ECO:0000256" key="3">
    <source>
        <dbReference type="ARBA" id="ARBA00010312"/>
    </source>
</evidence>
<dbReference type="Pfam" id="PF00384">
    <property type="entry name" value="Molybdopterin"/>
    <property type="match status" value="1"/>
</dbReference>
<feature type="domain" description="4Fe-4S Mo/W bis-MGD-type" evidence="12">
    <location>
        <begin position="54"/>
        <end position="113"/>
    </location>
</feature>
<gene>
    <name evidence="13" type="ORF">CE91St30_24720</name>
</gene>
<evidence type="ECO:0000256" key="7">
    <source>
        <dbReference type="ARBA" id="ARBA00022729"/>
    </source>
</evidence>
<keyword evidence="6" id="KW-0479">Metal-binding</keyword>
<feature type="signal peptide" evidence="11">
    <location>
        <begin position="1"/>
        <end position="29"/>
    </location>
</feature>
<protein>
    <submittedName>
        <fullName evidence="13">Dehydrogenase</fullName>
    </submittedName>
</protein>
<keyword evidence="14" id="KW-1185">Reference proteome</keyword>
<dbReference type="PANTHER" id="PTHR43742:SF6">
    <property type="entry name" value="OXIDOREDUCTASE YYAE-RELATED"/>
    <property type="match status" value="1"/>
</dbReference>